<keyword evidence="1 2" id="KW-0732">Signal</keyword>
<dbReference type="EC" id="3.2.1.78" evidence="4"/>
<comment type="caution">
    <text evidence="4">The sequence shown here is derived from an EMBL/GenBank/DDBJ whole genome shotgun (WGS) entry which is preliminary data.</text>
</comment>
<dbReference type="PROSITE" id="PS51272">
    <property type="entry name" value="SLH"/>
    <property type="match status" value="3"/>
</dbReference>
<dbReference type="InterPro" id="IPR001119">
    <property type="entry name" value="SLH_dom"/>
</dbReference>
<dbReference type="Pfam" id="PF00395">
    <property type="entry name" value="SLH"/>
    <property type="match status" value="3"/>
</dbReference>
<dbReference type="PRINTS" id="PR00483">
    <property type="entry name" value="BACPHPHTASE"/>
</dbReference>
<dbReference type="EMBL" id="PRLG01000008">
    <property type="protein sequence ID" value="PYY30535.1"/>
    <property type="molecule type" value="Genomic_DNA"/>
</dbReference>
<dbReference type="PANTHER" id="PTHR43308:SF5">
    <property type="entry name" value="S-LAYER PROTEIN _ PEPTIDOGLYCAN ENDO-BETA-N-ACETYLGLUCOSAMINIDASE"/>
    <property type="match status" value="1"/>
</dbReference>
<evidence type="ECO:0000256" key="2">
    <source>
        <dbReference type="SAM" id="SignalP"/>
    </source>
</evidence>
<dbReference type="InterPro" id="IPR001011">
    <property type="entry name" value="Acid_Pase_classA_bac"/>
</dbReference>
<dbReference type="Proteomes" id="UP000247459">
    <property type="component" value="Unassembled WGS sequence"/>
</dbReference>
<dbReference type="InterPro" id="IPR051465">
    <property type="entry name" value="Cell_Envelope_Struct_Comp"/>
</dbReference>
<evidence type="ECO:0000313" key="5">
    <source>
        <dbReference type="Proteomes" id="UP000247459"/>
    </source>
</evidence>
<dbReference type="SUPFAM" id="SSF48317">
    <property type="entry name" value="Acid phosphatase/Vanadium-dependent haloperoxidase"/>
    <property type="match status" value="1"/>
</dbReference>
<feature type="domain" description="SLH" evidence="3">
    <location>
        <begin position="33"/>
        <end position="91"/>
    </location>
</feature>
<protein>
    <submittedName>
        <fullName evidence="4">Serine protease</fullName>
        <ecNumber evidence="4">3.2.1.78</ecNumber>
    </submittedName>
</protein>
<keyword evidence="4" id="KW-0645">Protease</keyword>
<gene>
    <name evidence="4" type="ORF">PIL02S_01100</name>
</gene>
<dbReference type="NCBIfam" id="TIGR02601">
    <property type="entry name" value="autotrns_rpt"/>
    <property type="match status" value="1"/>
</dbReference>
<dbReference type="GO" id="GO:0030288">
    <property type="term" value="C:outer membrane-bounded periplasmic space"/>
    <property type="evidence" value="ECO:0007669"/>
    <property type="project" value="InterPro"/>
</dbReference>
<feature type="domain" description="SLH" evidence="3">
    <location>
        <begin position="92"/>
        <end position="155"/>
    </location>
</feature>
<sequence length="906" mass="99111">MQAMRKPLKKSLALLLMLSMVSPTFADRSFAADQKIQFSDIKGHWAEANIQAWGDEGLIRGYLDRSFKPNNEITRAEFMNLVNGAFGYAGQAAINFNDVSEDAWYYQAVSTANAAGYMDGYTDQTMKPQNPITRQEAAKIIAGILNLDLNEGAANAFSDASSIADWSKGAVGGTAAAKIISGYSDGSFKPLQSITRAEAVSALFNALEIESNADAKPFKPKGTANVLNVEAPAEEARLSAVEHGANADDGTLKNIAATNPFIDILDGFEQVWSMNQSDWRDGTAATKPGVKGEVAKYGDGPTPYYDGFKNDQKTAVADQKTFANEEIRNQATWVANIKYVEDVTQNRTDEEALAAYYDDQRDKIYSMMEAFGPLANTYVDIVKPTTSVEREIKDMDVVLTEETAEDQSQGLGSDWAKTELADMVALVDLVRFKIPSSSNPSKYFYSSPRPWRMNSNGEVKEVVDENGLAVWETLGKGEVTEEPLASGGTKTTGEKHFQQYESNVEIIPALSYVRRIAEDGRGKDGAFPSGHTSASYLSVLPFAYATPERFSEFLTRAAQMGENRIVTGMHSPLDVIGARIQATAMTAYAFNKEENQELMEKAYDNAGEVFGAAAQKENMSLYDYAHTVTEDYTFKSAYDEKKWEDHDANKAFYREKLTYGLPQTGIKGLAPEVPQGAEALLKTRQPYLTDEQRREVLYTTSIDSGYPVLDESNGWGRLDLVTAADGYGAFINNVTVDMDASKGRFNAEDWWRNDISGSGMLTKKGTGTLTMTGNNSYTGGTLLQAGTLVAESATAFGLGDLYVENGKVIVHADGALKLNRNFTMDNGTLELVMDDDNSQVNVGKKLYLDGGNLNLDLSNYKIEGSKDITLITAGVIKGEFDQVTADGYDVQVTYEKDRIIAHVAAK</sequence>
<dbReference type="AlphaFoldDB" id="A0A2W0CQT6"/>
<reference evidence="4 5" key="1">
    <citation type="submission" date="2018-01" db="EMBL/GenBank/DDBJ databases">
        <title>Genome sequence of the PGP bacterium Paenibacillus illinoisensis E3.</title>
        <authorList>
            <person name="Rolli E."/>
            <person name="Marasco R."/>
            <person name="Bessem C."/>
            <person name="Michoud G."/>
            <person name="Gaiarsa S."/>
            <person name="Borin S."/>
            <person name="Daffonchio D."/>
        </authorList>
    </citation>
    <scope>NUCLEOTIDE SEQUENCE [LARGE SCALE GENOMIC DNA]</scope>
    <source>
        <strain evidence="4 5">E3</strain>
    </source>
</reference>
<dbReference type="InterPro" id="IPR013425">
    <property type="entry name" value="Autotrns_rpt"/>
</dbReference>
<dbReference type="GO" id="GO:0003993">
    <property type="term" value="F:acid phosphatase activity"/>
    <property type="evidence" value="ECO:0007669"/>
    <property type="project" value="InterPro"/>
</dbReference>
<name>A0A2W0CQT6_9BACL</name>
<dbReference type="GO" id="GO:0016985">
    <property type="term" value="F:mannan endo-1,4-beta-mannosidase activity"/>
    <property type="evidence" value="ECO:0007669"/>
    <property type="project" value="UniProtKB-EC"/>
</dbReference>
<dbReference type="PANTHER" id="PTHR43308">
    <property type="entry name" value="OUTER MEMBRANE PROTEIN ALPHA-RELATED"/>
    <property type="match status" value="1"/>
</dbReference>
<dbReference type="GO" id="GO:0008233">
    <property type="term" value="F:peptidase activity"/>
    <property type="evidence" value="ECO:0007669"/>
    <property type="project" value="UniProtKB-KW"/>
</dbReference>
<accession>A0A2W0CQT6</accession>
<feature type="chain" id="PRO_5038981542" evidence="2">
    <location>
        <begin position="27"/>
        <end position="906"/>
    </location>
</feature>
<dbReference type="InterPro" id="IPR036938">
    <property type="entry name" value="PAP2/HPO_sf"/>
</dbReference>
<feature type="signal peptide" evidence="2">
    <location>
        <begin position="1"/>
        <end position="26"/>
    </location>
</feature>
<dbReference type="GO" id="GO:0006508">
    <property type="term" value="P:proteolysis"/>
    <property type="evidence" value="ECO:0007669"/>
    <property type="project" value="UniProtKB-KW"/>
</dbReference>
<dbReference type="InterPro" id="IPR011050">
    <property type="entry name" value="Pectin_lyase_fold/virulence"/>
</dbReference>
<organism evidence="4 5">
    <name type="scientific">Paenibacillus illinoisensis</name>
    <dbReference type="NCBI Taxonomy" id="59845"/>
    <lineage>
        <taxon>Bacteria</taxon>
        <taxon>Bacillati</taxon>
        <taxon>Bacillota</taxon>
        <taxon>Bacilli</taxon>
        <taxon>Bacillales</taxon>
        <taxon>Paenibacillaceae</taxon>
        <taxon>Paenibacillus</taxon>
    </lineage>
</organism>
<dbReference type="Pfam" id="PF01569">
    <property type="entry name" value="PAP2"/>
    <property type="match status" value="1"/>
</dbReference>
<dbReference type="InterPro" id="IPR012332">
    <property type="entry name" value="Autotransporter_pectin_lyase_C"/>
</dbReference>
<dbReference type="Gene3D" id="2.160.20.20">
    <property type="match status" value="1"/>
</dbReference>
<dbReference type="Pfam" id="PF12951">
    <property type="entry name" value="PATR"/>
    <property type="match status" value="1"/>
</dbReference>
<proteinExistence type="predicted"/>
<evidence type="ECO:0000256" key="1">
    <source>
        <dbReference type="ARBA" id="ARBA00022729"/>
    </source>
</evidence>
<dbReference type="Gene3D" id="1.20.144.10">
    <property type="entry name" value="Phosphatidic acid phosphatase type 2/haloperoxidase"/>
    <property type="match status" value="1"/>
</dbReference>
<evidence type="ECO:0000259" key="3">
    <source>
        <dbReference type="PROSITE" id="PS51272"/>
    </source>
</evidence>
<keyword evidence="4" id="KW-0378">Hydrolase</keyword>
<feature type="domain" description="SLH" evidence="3">
    <location>
        <begin position="157"/>
        <end position="217"/>
    </location>
</feature>
<dbReference type="InterPro" id="IPR000326">
    <property type="entry name" value="PAP2/HPO"/>
</dbReference>
<dbReference type="SUPFAM" id="SSF51126">
    <property type="entry name" value="Pectin lyase-like"/>
    <property type="match status" value="1"/>
</dbReference>
<evidence type="ECO:0000313" key="4">
    <source>
        <dbReference type="EMBL" id="PYY30535.1"/>
    </source>
</evidence>
<keyword evidence="4" id="KW-0326">Glycosidase</keyword>